<evidence type="ECO:0000313" key="1">
    <source>
        <dbReference type="EMBL" id="MCL8493317.1"/>
    </source>
</evidence>
<keyword evidence="2" id="KW-1185">Reference proteome</keyword>
<dbReference type="RefSeq" id="WP_250224031.1">
    <property type="nucleotide sequence ID" value="NZ_JAMFTR010000002.1"/>
</dbReference>
<evidence type="ECO:0000313" key="2">
    <source>
        <dbReference type="Proteomes" id="UP001203579"/>
    </source>
</evidence>
<reference evidence="1 2" key="1">
    <citation type="submission" date="2022-05" db="EMBL/GenBank/DDBJ databases">
        <title>Corynebacterium sp. B5-R-101 sp. nov., isolated from human feces.</title>
        <authorList>
            <person name="Shamsuzzaman M."/>
            <person name="Dahal R.H."/>
        </authorList>
    </citation>
    <scope>NUCLEOTIDE SEQUENCE [LARGE SCALE GENOMIC DNA]</scope>
    <source>
        <strain evidence="1 2">B5-R-101</strain>
    </source>
</reference>
<name>A0ABT0T8N5_9CORY</name>
<organism evidence="1 2">
    <name type="scientific">Corynebacterium intestinale</name>
    <dbReference type="NCBI Taxonomy" id="2943492"/>
    <lineage>
        <taxon>Bacteria</taxon>
        <taxon>Bacillati</taxon>
        <taxon>Actinomycetota</taxon>
        <taxon>Actinomycetes</taxon>
        <taxon>Mycobacteriales</taxon>
        <taxon>Corynebacteriaceae</taxon>
        <taxon>Corynebacterium</taxon>
    </lineage>
</organism>
<gene>
    <name evidence="1" type="ORF">M5J06_04095</name>
</gene>
<proteinExistence type="predicted"/>
<dbReference type="Gene3D" id="3.20.20.70">
    <property type="entry name" value="Aldolase class I"/>
    <property type="match status" value="1"/>
</dbReference>
<sequence length="153" mass="16357">MLNLLEASLEEVRTQSAGQQRVLVSPHHVLAAEGAEHVIAVAGYPTGRHHSLVKAAEARLAVQSGAAEVWVAVDALLGDATSLLSELVTLREACPLPVRLGLILPEDSRLPLKEIVRLAEQAGYQCLVDPGSVVSDDEDLDTQLTVESLRSRP</sequence>
<dbReference type="InterPro" id="IPR013785">
    <property type="entry name" value="Aldolase_TIM"/>
</dbReference>
<protein>
    <submittedName>
        <fullName evidence="1">Deoxyribose-phosphate aldolase</fullName>
    </submittedName>
</protein>
<dbReference type="Proteomes" id="UP001203579">
    <property type="component" value="Unassembled WGS sequence"/>
</dbReference>
<dbReference type="EMBL" id="JAMKFF010000002">
    <property type="protein sequence ID" value="MCL8493317.1"/>
    <property type="molecule type" value="Genomic_DNA"/>
</dbReference>
<dbReference type="SUPFAM" id="SSF51569">
    <property type="entry name" value="Aldolase"/>
    <property type="match status" value="1"/>
</dbReference>
<comment type="caution">
    <text evidence="1">The sequence shown here is derived from an EMBL/GenBank/DDBJ whole genome shotgun (WGS) entry which is preliminary data.</text>
</comment>
<accession>A0ABT0T8N5</accession>